<dbReference type="EMBL" id="CP036267">
    <property type="protein sequence ID" value="QDT31493.1"/>
    <property type="molecule type" value="Genomic_DNA"/>
</dbReference>
<dbReference type="KEGG" id="tpol:Mal48_07270"/>
<dbReference type="PANTHER" id="PTHR30093:SF2">
    <property type="entry name" value="TYPE II SECRETION SYSTEM PROTEIN H"/>
    <property type="match status" value="1"/>
</dbReference>
<dbReference type="InterPro" id="IPR045584">
    <property type="entry name" value="Pilin-like"/>
</dbReference>
<keyword evidence="4" id="KW-1185">Reference proteome</keyword>
<dbReference type="Pfam" id="PF07596">
    <property type="entry name" value="SBP_bac_10"/>
    <property type="match status" value="1"/>
</dbReference>
<dbReference type="PANTHER" id="PTHR30093">
    <property type="entry name" value="GENERAL SECRETION PATHWAY PROTEIN G"/>
    <property type="match status" value="1"/>
</dbReference>
<keyword evidence="1" id="KW-0812">Transmembrane</keyword>
<keyword evidence="1" id="KW-1133">Transmembrane helix</keyword>
<evidence type="ECO:0000313" key="4">
    <source>
        <dbReference type="Proteomes" id="UP000315724"/>
    </source>
</evidence>
<dbReference type="AlphaFoldDB" id="A0A517QIL9"/>
<dbReference type="SUPFAM" id="SSF54523">
    <property type="entry name" value="Pili subunits"/>
    <property type="match status" value="1"/>
</dbReference>
<evidence type="ECO:0000313" key="3">
    <source>
        <dbReference type="EMBL" id="QDT31493.1"/>
    </source>
</evidence>
<accession>A0A517QIL9</accession>
<reference evidence="3 4" key="1">
    <citation type="submission" date="2019-02" db="EMBL/GenBank/DDBJ databases">
        <title>Deep-cultivation of Planctomycetes and their phenomic and genomic characterization uncovers novel biology.</title>
        <authorList>
            <person name="Wiegand S."/>
            <person name="Jogler M."/>
            <person name="Boedeker C."/>
            <person name="Pinto D."/>
            <person name="Vollmers J."/>
            <person name="Rivas-Marin E."/>
            <person name="Kohn T."/>
            <person name="Peeters S.H."/>
            <person name="Heuer A."/>
            <person name="Rast P."/>
            <person name="Oberbeckmann S."/>
            <person name="Bunk B."/>
            <person name="Jeske O."/>
            <person name="Meyerdierks A."/>
            <person name="Storesund J.E."/>
            <person name="Kallscheuer N."/>
            <person name="Luecker S."/>
            <person name="Lage O.M."/>
            <person name="Pohl T."/>
            <person name="Merkel B.J."/>
            <person name="Hornburger P."/>
            <person name="Mueller R.-W."/>
            <person name="Bruemmer F."/>
            <person name="Labrenz M."/>
            <person name="Spormann A.M."/>
            <person name="Op den Camp H."/>
            <person name="Overmann J."/>
            <person name="Amann R."/>
            <person name="Jetten M.S.M."/>
            <person name="Mascher T."/>
            <person name="Medema M.H."/>
            <person name="Devos D.P."/>
            <person name="Kaster A.-K."/>
            <person name="Ovreas L."/>
            <person name="Rohde M."/>
            <person name="Galperin M.Y."/>
            <person name="Jogler C."/>
        </authorList>
    </citation>
    <scope>NUCLEOTIDE SEQUENCE [LARGE SCALE GENOMIC DNA]</scope>
    <source>
        <strain evidence="3 4">Mal48</strain>
    </source>
</reference>
<proteinExistence type="predicted"/>
<dbReference type="InterPro" id="IPR027558">
    <property type="entry name" value="Pre_pil_HX9DG_C"/>
</dbReference>
<dbReference type="InterPro" id="IPR011453">
    <property type="entry name" value="DUF1559"/>
</dbReference>
<dbReference type="NCBIfam" id="TIGR02532">
    <property type="entry name" value="IV_pilin_GFxxxE"/>
    <property type="match status" value="1"/>
</dbReference>
<dbReference type="NCBIfam" id="TIGR04294">
    <property type="entry name" value="pre_pil_HX9DG"/>
    <property type="match status" value="1"/>
</dbReference>
<dbReference type="Proteomes" id="UP000315724">
    <property type="component" value="Chromosome"/>
</dbReference>
<evidence type="ECO:0000256" key="1">
    <source>
        <dbReference type="SAM" id="Phobius"/>
    </source>
</evidence>
<sequence length="347" mass="37934">MQANFSARRRGFTLIELLVVIAIIAILVALLLPAVQQAREAARRTQCKNNMKQMGIALHNYHDTHGVFPAALFSSGRYNSTSYYTGNTTVKNTTGWQMLLPYIDQAPVYNQYDFDLRGVSANAYGLPEANISTKNTDLIETAVPMLECPSHPEAGPNGIPSTSSFYGRTGDMRRTSYLFATGVFTDYNAPWHVYKRDYRQGAFGNDGAASMRDLRDGSSNVVLVGEAWGGGNYKTSYHYGPWGLAGIHTSVHGRVVSAGVSSTSSCTSPDLDICYTTGSYPAKYKLNADYSQNGSNKQYAWGFGSGHTGGGHFLFGDGSTTFLSENMDYKTFVQLNYIHDGQVAVLE</sequence>
<gene>
    <name evidence="3" type="primary">xcpT_6</name>
    <name evidence="3" type="ORF">Mal48_07270</name>
</gene>
<name>A0A517QIL9_9PLAN</name>
<organism evidence="3 4">
    <name type="scientific">Thalassoglobus polymorphus</name>
    <dbReference type="NCBI Taxonomy" id="2527994"/>
    <lineage>
        <taxon>Bacteria</taxon>
        <taxon>Pseudomonadati</taxon>
        <taxon>Planctomycetota</taxon>
        <taxon>Planctomycetia</taxon>
        <taxon>Planctomycetales</taxon>
        <taxon>Planctomycetaceae</taxon>
        <taxon>Thalassoglobus</taxon>
    </lineage>
</organism>
<dbReference type="Gene3D" id="3.30.700.10">
    <property type="entry name" value="Glycoprotein, Type 4 Pilin"/>
    <property type="match status" value="1"/>
</dbReference>
<dbReference type="Pfam" id="PF07963">
    <property type="entry name" value="N_methyl"/>
    <property type="match status" value="1"/>
</dbReference>
<evidence type="ECO:0000259" key="2">
    <source>
        <dbReference type="Pfam" id="PF07596"/>
    </source>
</evidence>
<protein>
    <submittedName>
        <fullName evidence="3">Type II secretion system protein G</fullName>
    </submittedName>
</protein>
<feature type="transmembrane region" description="Helical" evidence="1">
    <location>
        <begin position="12"/>
        <end position="35"/>
    </location>
</feature>
<dbReference type="RefSeq" id="WP_145196100.1">
    <property type="nucleotide sequence ID" value="NZ_CP036267.1"/>
</dbReference>
<dbReference type="InterPro" id="IPR012902">
    <property type="entry name" value="N_methyl_site"/>
</dbReference>
<dbReference type="PROSITE" id="PS00409">
    <property type="entry name" value="PROKAR_NTER_METHYL"/>
    <property type="match status" value="1"/>
</dbReference>
<keyword evidence="1" id="KW-0472">Membrane</keyword>
<feature type="domain" description="DUF1559" evidence="2">
    <location>
        <begin position="36"/>
        <end position="328"/>
    </location>
</feature>